<dbReference type="Gene3D" id="1.10.1330.10">
    <property type="entry name" value="Dockerin domain"/>
    <property type="match status" value="1"/>
</dbReference>
<feature type="domain" description="Dockerin" evidence="2">
    <location>
        <begin position="688"/>
        <end position="752"/>
    </location>
</feature>
<evidence type="ECO:0000259" key="2">
    <source>
        <dbReference type="PROSITE" id="PS51766"/>
    </source>
</evidence>
<dbReference type="Gene3D" id="3.60.10.10">
    <property type="entry name" value="Endonuclease/exonuclease/phosphatase"/>
    <property type="match status" value="1"/>
</dbReference>
<reference evidence="3 4" key="1">
    <citation type="submission" date="2019-02" db="EMBL/GenBank/DDBJ databases">
        <title>Deep-cultivation of Planctomycetes and their phenomic and genomic characterization uncovers novel biology.</title>
        <authorList>
            <person name="Wiegand S."/>
            <person name="Jogler M."/>
            <person name="Boedeker C."/>
            <person name="Pinto D."/>
            <person name="Vollmers J."/>
            <person name="Rivas-Marin E."/>
            <person name="Kohn T."/>
            <person name="Peeters S.H."/>
            <person name="Heuer A."/>
            <person name="Rast P."/>
            <person name="Oberbeckmann S."/>
            <person name="Bunk B."/>
            <person name="Jeske O."/>
            <person name="Meyerdierks A."/>
            <person name="Storesund J.E."/>
            <person name="Kallscheuer N."/>
            <person name="Luecker S."/>
            <person name="Lage O.M."/>
            <person name="Pohl T."/>
            <person name="Merkel B.J."/>
            <person name="Hornburger P."/>
            <person name="Mueller R.-W."/>
            <person name="Bruemmer F."/>
            <person name="Labrenz M."/>
            <person name="Spormann A.M."/>
            <person name="Op den Camp H."/>
            <person name="Overmann J."/>
            <person name="Amann R."/>
            <person name="Jetten M.S.M."/>
            <person name="Mascher T."/>
            <person name="Medema M.H."/>
            <person name="Devos D.P."/>
            <person name="Kaster A.-K."/>
            <person name="Ovreas L."/>
            <person name="Rohde M."/>
            <person name="Galperin M.Y."/>
            <person name="Jogler C."/>
        </authorList>
    </citation>
    <scope>NUCLEOTIDE SEQUENCE [LARGE SCALE GENOMIC DNA]</scope>
    <source>
        <strain evidence="3 4">Pan181</strain>
    </source>
</reference>
<gene>
    <name evidence="3" type="ORF">Pan181_06120</name>
</gene>
<proteinExistence type="predicted"/>
<keyword evidence="1" id="KW-0732">Signal</keyword>
<protein>
    <recommendedName>
        <fullName evidence="2">Dockerin domain-containing protein</fullName>
    </recommendedName>
</protein>
<name>A0A518AI77_9BACT</name>
<dbReference type="InterPro" id="IPR016134">
    <property type="entry name" value="Dockerin_dom"/>
</dbReference>
<dbReference type="KEGG" id="amuc:Pan181_06120"/>
<evidence type="ECO:0000256" key="1">
    <source>
        <dbReference type="SAM" id="SignalP"/>
    </source>
</evidence>
<organism evidence="3 4">
    <name type="scientific">Aeoliella mucimassa</name>
    <dbReference type="NCBI Taxonomy" id="2527972"/>
    <lineage>
        <taxon>Bacteria</taxon>
        <taxon>Pseudomonadati</taxon>
        <taxon>Planctomycetota</taxon>
        <taxon>Planctomycetia</taxon>
        <taxon>Pirellulales</taxon>
        <taxon>Lacipirellulaceae</taxon>
        <taxon>Aeoliella</taxon>
    </lineage>
</organism>
<dbReference type="EMBL" id="CP036278">
    <property type="protein sequence ID" value="QDU54431.1"/>
    <property type="molecule type" value="Genomic_DNA"/>
</dbReference>
<keyword evidence="4" id="KW-1185">Reference proteome</keyword>
<dbReference type="Proteomes" id="UP000315750">
    <property type="component" value="Chromosome"/>
</dbReference>
<dbReference type="AlphaFoldDB" id="A0A518AI77"/>
<dbReference type="InterPro" id="IPR018247">
    <property type="entry name" value="EF_Hand_1_Ca_BS"/>
</dbReference>
<dbReference type="InterPro" id="IPR036691">
    <property type="entry name" value="Endo/exonu/phosph_ase_sf"/>
</dbReference>
<dbReference type="NCBIfam" id="TIGR02595">
    <property type="entry name" value="PEP_CTERM"/>
    <property type="match status" value="1"/>
</dbReference>
<dbReference type="SUPFAM" id="SSF63446">
    <property type="entry name" value="Type I dockerin domain"/>
    <property type="match status" value="1"/>
</dbReference>
<feature type="signal peptide" evidence="1">
    <location>
        <begin position="1"/>
        <end position="25"/>
    </location>
</feature>
<dbReference type="InterPro" id="IPR013424">
    <property type="entry name" value="Ice-binding_C"/>
</dbReference>
<accession>A0A518AI77</accession>
<evidence type="ECO:0000313" key="4">
    <source>
        <dbReference type="Proteomes" id="UP000315750"/>
    </source>
</evidence>
<dbReference type="PROSITE" id="PS00018">
    <property type="entry name" value="EF_HAND_1"/>
    <property type="match status" value="2"/>
</dbReference>
<dbReference type="InterPro" id="IPR036439">
    <property type="entry name" value="Dockerin_dom_sf"/>
</dbReference>
<dbReference type="PROSITE" id="PS51766">
    <property type="entry name" value="DOCKERIN"/>
    <property type="match status" value="1"/>
</dbReference>
<dbReference type="Pfam" id="PF07589">
    <property type="entry name" value="PEP-CTERM"/>
    <property type="match status" value="1"/>
</dbReference>
<dbReference type="OrthoDB" id="287716at2"/>
<dbReference type="GO" id="GO:0000272">
    <property type="term" value="P:polysaccharide catabolic process"/>
    <property type="evidence" value="ECO:0007669"/>
    <property type="project" value="InterPro"/>
</dbReference>
<evidence type="ECO:0000313" key="3">
    <source>
        <dbReference type="EMBL" id="QDU54431.1"/>
    </source>
</evidence>
<sequence length="780" mass="82328" precursor="true">MPRLLLSFFLPLALMLLASPSSCLGQLRVVTYNTLQGPNPGFSTVIQAIGEESYSGFAKPVDVLLLQEQNSITASGGSTQQIVNILNGIYGAGTYASGVESGGPSYSDIRQTVVYNTQTVELIDELAFGSSSQARDTMRFQLRPVGYDESADFYAYNSHYKASQGGSNESQRLAEAVSIRNNSDDLGQGTHAIYAGDYNMYTSSEPAFQELISAGNGQANDPVNQVGNWHNNSSYARWHTQSPCENDCSAGFASGGMDDRFDFQLVTGEFLDGEGLSYITNSYHTFGNNGSTYNDAVNVGNTITFDGITSFSKTTVLNALESASDHLPVVADYQLPAMMQAELAAAVPTELGQGESYSLDLLVRNAANVIHTLGADELNFTYTTTGDLLGGGAGTAYALSSDLSFPISFNTTTQGAKSGEIIVSTNSQSAANPYITIPISFQVGEGNGNPDPDPDPDPTTDGIIARALYPTMADDKNVLGFQFGANTVGEASIGGSSDARMLNFSSADDLFGIVDRNDNPASSVLDDSTLGGDSIGIIQSSDYGNFFGVADSINDQNTGPLSAEWTFDISEVVGDLTLSIDMAAMGDFESNNDSYQFDVSLDGGAYSTVFASVIDEAGSQTYEFESGATSNLSDPVTVNGITLSNVFHTFTESLDLVGDQLTLRFTASSDGGSEAFAFRNILLEGLVAQTLTGDYNGDGHVDLADYTLWRDSLGATVDPGTGADGDGNGLVDAGDYAAWKSHFGQSINSSSVGSQPVPEPNTLWLLAMAVVGLALRQRNS</sequence>
<feature type="chain" id="PRO_5022083520" description="Dockerin domain-containing protein" evidence="1">
    <location>
        <begin position="26"/>
        <end position="780"/>
    </location>
</feature>
<dbReference type="SUPFAM" id="SSF56219">
    <property type="entry name" value="DNase I-like"/>
    <property type="match status" value="1"/>
</dbReference>
<dbReference type="RefSeq" id="WP_145245412.1">
    <property type="nucleotide sequence ID" value="NZ_CP036278.1"/>
</dbReference>